<dbReference type="Proteomes" id="UP000051184">
    <property type="component" value="Unassembled WGS sequence"/>
</dbReference>
<name>A0A0P1ITT7_9RHOB</name>
<dbReference type="OrthoDB" id="7351979at2"/>
<protein>
    <recommendedName>
        <fullName evidence="1">DUF6314 domain-containing protein</fullName>
    </recommendedName>
</protein>
<dbReference type="EMBL" id="CYUE01000020">
    <property type="protein sequence ID" value="CUK26875.1"/>
    <property type="molecule type" value="Genomic_DNA"/>
</dbReference>
<accession>A0A0P1ITT7</accession>
<feature type="domain" description="DUF6314" evidence="1">
    <location>
        <begin position="9"/>
        <end position="143"/>
    </location>
</feature>
<dbReference type="RefSeq" id="WP_082625925.1">
    <property type="nucleotide sequence ID" value="NZ_CYTO01000009.1"/>
</dbReference>
<dbReference type="InterPro" id="IPR045632">
    <property type="entry name" value="DUF6314"/>
</dbReference>
<proteinExistence type="predicted"/>
<dbReference type="AlphaFoldDB" id="A0A0P1ITT7"/>
<dbReference type="Pfam" id="PF19834">
    <property type="entry name" value="DUF6314"/>
    <property type="match status" value="1"/>
</dbReference>
<evidence type="ECO:0000313" key="3">
    <source>
        <dbReference type="Proteomes" id="UP000051184"/>
    </source>
</evidence>
<organism evidence="2 3">
    <name type="scientific">Cognatishimia activa</name>
    <dbReference type="NCBI Taxonomy" id="1715691"/>
    <lineage>
        <taxon>Bacteria</taxon>
        <taxon>Pseudomonadati</taxon>
        <taxon>Pseudomonadota</taxon>
        <taxon>Alphaproteobacteria</taxon>
        <taxon>Rhodobacterales</taxon>
        <taxon>Paracoccaceae</taxon>
        <taxon>Cognatishimia</taxon>
    </lineage>
</organism>
<sequence>MPPSQLSDFVGAWRVTREIEDHIANTQITAAGEAVFTMQSDQVGDGLIYNETMEITFPGSAPMHATRRYFWLPNGAGQIAVHFDDNRYFHAVALETPTPKDHHQCDPDNYNVAYDFSDWPNWQASWTVKGPRKDYVMLSRYTRP</sequence>
<gene>
    <name evidence="2" type="ORF">TA5114_02693</name>
</gene>
<evidence type="ECO:0000259" key="1">
    <source>
        <dbReference type="Pfam" id="PF19834"/>
    </source>
</evidence>
<reference evidence="3" key="1">
    <citation type="submission" date="2015-09" db="EMBL/GenBank/DDBJ databases">
        <authorList>
            <person name="Rodrigo-Torres Lidia"/>
            <person name="Arahal R.David."/>
        </authorList>
    </citation>
    <scope>NUCLEOTIDE SEQUENCE [LARGE SCALE GENOMIC DNA]</scope>
    <source>
        <strain evidence="3">CECT 5114</strain>
    </source>
</reference>
<keyword evidence="3" id="KW-1185">Reference proteome</keyword>
<evidence type="ECO:0000313" key="2">
    <source>
        <dbReference type="EMBL" id="CUK26875.1"/>
    </source>
</evidence>